<feature type="domain" description="GGDEF" evidence="6">
    <location>
        <begin position="521"/>
        <end position="659"/>
    </location>
</feature>
<feature type="chain" id="PRO_5045560378" description="diguanylate cyclase" evidence="5">
    <location>
        <begin position="33"/>
        <end position="696"/>
    </location>
</feature>
<dbReference type="RefSeq" id="WP_217668103.1">
    <property type="nucleotide sequence ID" value="NZ_JAHRID010000002.1"/>
</dbReference>
<feature type="coiled-coil region" evidence="3">
    <location>
        <begin position="426"/>
        <end position="486"/>
    </location>
</feature>
<dbReference type="PANTHER" id="PTHR45138">
    <property type="entry name" value="REGULATORY COMPONENTS OF SENSORY TRANSDUCTION SYSTEM"/>
    <property type="match status" value="1"/>
</dbReference>
<keyword evidence="5" id="KW-0732">Signal</keyword>
<dbReference type="NCBIfam" id="TIGR00254">
    <property type="entry name" value="GGDEF"/>
    <property type="match status" value="1"/>
</dbReference>
<comment type="caution">
    <text evidence="7">The sequence shown here is derived from an EMBL/GenBank/DDBJ whole genome shotgun (WGS) entry which is preliminary data.</text>
</comment>
<dbReference type="EC" id="2.7.7.65" evidence="1"/>
<feature type="signal peptide" evidence="5">
    <location>
        <begin position="1"/>
        <end position="32"/>
    </location>
</feature>
<dbReference type="EMBL" id="JAHRID010000002">
    <property type="protein sequence ID" value="MBV2128588.1"/>
    <property type="molecule type" value="Genomic_DNA"/>
</dbReference>
<feature type="repeat" description="TPR" evidence="2">
    <location>
        <begin position="163"/>
        <end position="196"/>
    </location>
</feature>
<dbReference type="InterPro" id="IPR019734">
    <property type="entry name" value="TPR_rpt"/>
</dbReference>
<evidence type="ECO:0000256" key="2">
    <source>
        <dbReference type="PROSITE-ProRule" id="PRU00339"/>
    </source>
</evidence>
<evidence type="ECO:0000259" key="6">
    <source>
        <dbReference type="PROSITE" id="PS50887"/>
    </source>
</evidence>
<evidence type="ECO:0000256" key="4">
    <source>
        <dbReference type="SAM" id="Phobius"/>
    </source>
</evidence>
<dbReference type="PANTHER" id="PTHR45138:SF9">
    <property type="entry name" value="DIGUANYLATE CYCLASE DGCM-RELATED"/>
    <property type="match status" value="1"/>
</dbReference>
<dbReference type="PROSITE" id="PS50005">
    <property type="entry name" value="TPR"/>
    <property type="match status" value="1"/>
</dbReference>
<dbReference type="Proteomes" id="UP000704611">
    <property type="component" value="Unassembled WGS sequence"/>
</dbReference>
<organism evidence="7 8">
    <name type="scientific">Arsukibacterium indicum</name>
    <dbReference type="NCBI Taxonomy" id="2848612"/>
    <lineage>
        <taxon>Bacteria</taxon>
        <taxon>Pseudomonadati</taxon>
        <taxon>Pseudomonadota</taxon>
        <taxon>Gammaproteobacteria</taxon>
        <taxon>Chromatiales</taxon>
        <taxon>Chromatiaceae</taxon>
        <taxon>Arsukibacterium</taxon>
    </lineage>
</organism>
<proteinExistence type="predicted"/>
<dbReference type="InterPro" id="IPR050469">
    <property type="entry name" value="Diguanylate_Cyclase"/>
</dbReference>
<evidence type="ECO:0000256" key="3">
    <source>
        <dbReference type="SAM" id="Coils"/>
    </source>
</evidence>
<keyword evidence="2" id="KW-0802">TPR repeat</keyword>
<dbReference type="SMART" id="SM00267">
    <property type="entry name" value="GGDEF"/>
    <property type="match status" value="1"/>
</dbReference>
<keyword evidence="4" id="KW-0812">Transmembrane</keyword>
<dbReference type="CDD" id="cd01949">
    <property type="entry name" value="GGDEF"/>
    <property type="match status" value="1"/>
</dbReference>
<evidence type="ECO:0000256" key="5">
    <source>
        <dbReference type="SAM" id="SignalP"/>
    </source>
</evidence>
<name>A0ABS6MIF9_9GAMM</name>
<dbReference type="SMART" id="SM00028">
    <property type="entry name" value="TPR"/>
    <property type="match status" value="4"/>
</dbReference>
<keyword evidence="8" id="KW-1185">Reference proteome</keyword>
<gene>
    <name evidence="7" type="ORF">KQY15_05710</name>
</gene>
<evidence type="ECO:0000313" key="7">
    <source>
        <dbReference type="EMBL" id="MBV2128588.1"/>
    </source>
</evidence>
<sequence length="696" mass="78708">MSQFSAIRNLQCTPWLTVLLMVLCICTSAANAQQQVSTTLEQELDRYLVELRENATAAEAMLAALYQRYYLEPTENIPLASKVRLMSYQAADLLYQQQQASADALLTELLAIADDTDNPDILSEIYATEIEFLFYQRQLSAAVLKADRLQLIAENASVPRVRYFAHNLLGRLFKADSQYDEALRHFTKALDAVIATDDQFTLRRRAYLNYSIAQVYSDLKKWPEARALTEDLIAAAKKYNYNNFLPELYLMLGFILAEQKDLDAAVTVNQQGIVAARSVNQPGVELTFQNNLGSIYIQQGNYAAAKQVLQLAAEQAKLLEDEFSSQLIAFNLAYIAVMEGQHDNGLARMLAALEYFKNNDTKAGYESTLESVAKAYGAAGKYQLQAQTLQQQLELRAEILTSEREKSVAELQNRYDTKAKSQLITILEQENDLKAQLLANQKLQQQLTGLFALVLIFAAILLYQLYRKVRQSNRRLREANKQLEYQSLRDPLTGLFNRRALQDHMQRRSKFSRRLSDISTQANGFLLLDIDFFKKINDNFGHAAGDEVLKQISGRLTKVCREEDLLIRWGGEEFLLYLDNIEPEQVAGFCKRILDVIASEPVLSDDKIIPVSASGGFIHLPFAGINETELNWERTLQIADMALYLSKVHGRNQVYAITGLRCDYTTARQALTNDLQGAIQQNMVDYITVKGPALPK</sequence>
<protein>
    <recommendedName>
        <fullName evidence="1">diguanylate cyclase</fullName>
        <ecNumber evidence="1">2.7.7.65</ecNumber>
    </recommendedName>
</protein>
<keyword evidence="3" id="KW-0175">Coiled coil</keyword>
<dbReference type="PROSITE" id="PS50887">
    <property type="entry name" value="GGDEF"/>
    <property type="match status" value="1"/>
</dbReference>
<dbReference type="InterPro" id="IPR000160">
    <property type="entry name" value="GGDEF_dom"/>
</dbReference>
<evidence type="ECO:0000313" key="8">
    <source>
        <dbReference type="Proteomes" id="UP000704611"/>
    </source>
</evidence>
<keyword evidence="4" id="KW-1133">Transmembrane helix</keyword>
<evidence type="ECO:0000256" key="1">
    <source>
        <dbReference type="ARBA" id="ARBA00012528"/>
    </source>
</evidence>
<dbReference type="Pfam" id="PF13181">
    <property type="entry name" value="TPR_8"/>
    <property type="match status" value="1"/>
</dbReference>
<feature type="transmembrane region" description="Helical" evidence="4">
    <location>
        <begin position="447"/>
        <end position="466"/>
    </location>
</feature>
<accession>A0ABS6MIF9</accession>
<dbReference type="Pfam" id="PF00990">
    <property type="entry name" value="GGDEF"/>
    <property type="match status" value="1"/>
</dbReference>
<keyword evidence="4" id="KW-0472">Membrane</keyword>
<reference evidence="7 8" key="1">
    <citation type="submission" date="2021-06" db="EMBL/GenBank/DDBJ databases">
        <title>Rheinheimera indica sp. nov., isolated from deep-sea sediment.</title>
        <authorList>
            <person name="Wang Z."/>
            <person name="Zhang X.-Y."/>
        </authorList>
    </citation>
    <scope>NUCLEOTIDE SEQUENCE [LARGE SCALE GENOMIC DNA]</scope>
    <source>
        <strain evidence="7 8">SM2107</strain>
    </source>
</reference>